<sequence length="534" mass="58660">MEPPQRRRSPAATAARRLLLAAWLVCACWALSSRLPRGRAFVPTFFNTNGRLERGRAPKETENRLYVPIHNGLVLVQPAPDGKLEPALLPRKGAEAFLSEPECMEAWVGGATQGALESLAAAARGSDDGQGVAASFWLLELSGLPEAPSPESLGLPERAKWCPLRDRAGPSVCDNLAADDQAALLGVARGLALWHNSVKFCANCGGRTAPFRAGGNRKCDECGTRFRPRVDPSVIVLVVNGSKCLLGRKADWPQGRYSTLAGFVEFGETFEECVVREVEEESGVLVDPTSLRFVASQPWLFPRSLMVGYIAQADSTSVTVDEDELQDVRWFEAKEVRASLEGNPEAEGGFHVPSKVSLARTLIQTWLDEADWPQGRYSTLAGFVEFGETFEECVVREVEEESGVLVDPISLRFVASQPWLFPRSLMVGYIAQADSTSVTVDEDELQDVRWFEAKEVRASLEGNPEAEGGFHVPSKMSLARTLIQTWLDEADWPQGRYSTLAGFVEFGETFEECVVREVEEESGFLVGPTSLRFV</sequence>
<feature type="non-terminal residue" evidence="9">
    <location>
        <position position="534"/>
    </location>
</feature>
<evidence type="ECO:0000256" key="7">
    <source>
        <dbReference type="SAM" id="SignalP"/>
    </source>
</evidence>
<keyword evidence="4" id="KW-0378">Hydrolase</keyword>
<dbReference type="PANTHER" id="PTHR42904:SF8">
    <property type="entry name" value="NAD(+) DIPHOSPHATASE"/>
    <property type="match status" value="1"/>
</dbReference>
<evidence type="ECO:0000256" key="6">
    <source>
        <dbReference type="ARBA" id="ARBA00023027"/>
    </source>
</evidence>
<keyword evidence="5" id="KW-0460">Magnesium</keyword>
<dbReference type="CDD" id="cd03429">
    <property type="entry name" value="NUDIX_NADH_pyrophosphatase_Nudt13"/>
    <property type="match status" value="2"/>
</dbReference>
<dbReference type="PROSITE" id="PS51462">
    <property type="entry name" value="NUDIX"/>
    <property type="match status" value="2"/>
</dbReference>
<dbReference type="AlphaFoldDB" id="A0A813I0U6"/>
<evidence type="ECO:0000313" key="9">
    <source>
        <dbReference type="EMBL" id="CAE8644460.1"/>
    </source>
</evidence>
<dbReference type="Gene3D" id="3.90.79.10">
    <property type="entry name" value="Nucleoside Triphosphate Pyrophosphohydrolase"/>
    <property type="match status" value="3"/>
</dbReference>
<keyword evidence="3" id="KW-0479">Metal-binding</keyword>
<proteinExistence type="predicted"/>
<evidence type="ECO:0000256" key="5">
    <source>
        <dbReference type="ARBA" id="ARBA00022842"/>
    </source>
</evidence>
<gene>
    <name evidence="9" type="ORF">PGLA2088_LOCUS3074</name>
</gene>
<dbReference type="GO" id="GO:0006742">
    <property type="term" value="P:NADP+ catabolic process"/>
    <property type="evidence" value="ECO:0007669"/>
    <property type="project" value="TreeGrafter"/>
</dbReference>
<evidence type="ECO:0000313" key="10">
    <source>
        <dbReference type="Proteomes" id="UP000626109"/>
    </source>
</evidence>
<feature type="domain" description="Nudix hydrolase" evidence="8">
    <location>
        <begin position="349"/>
        <end position="478"/>
    </location>
</feature>
<dbReference type="EC" id="3.6.1.22" evidence="2"/>
<comment type="cofactor">
    <cofactor evidence="1">
        <name>Mg(2+)</name>
        <dbReference type="ChEBI" id="CHEBI:18420"/>
    </cofactor>
</comment>
<dbReference type="InterPro" id="IPR049734">
    <property type="entry name" value="NudC-like_C"/>
</dbReference>
<dbReference type="PANTHER" id="PTHR42904">
    <property type="entry name" value="NUDIX HYDROLASE, NUDC SUBFAMILY"/>
    <property type="match status" value="1"/>
</dbReference>
<evidence type="ECO:0000256" key="2">
    <source>
        <dbReference type="ARBA" id="ARBA00012381"/>
    </source>
</evidence>
<dbReference type="EMBL" id="CAJNNW010002589">
    <property type="protein sequence ID" value="CAE8644460.1"/>
    <property type="molecule type" value="Genomic_DNA"/>
</dbReference>
<evidence type="ECO:0000256" key="3">
    <source>
        <dbReference type="ARBA" id="ARBA00022723"/>
    </source>
</evidence>
<dbReference type="Gene3D" id="3.90.79.20">
    <property type="match status" value="1"/>
</dbReference>
<reference evidence="9" key="1">
    <citation type="submission" date="2021-02" db="EMBL/GenBank/DDBJ databases">
        <authorList>
            <person name="Dougan E. K."/>
            <person name="Rhodes N."/>
            <person name="Thang M."/>
            <person name="Chan C."/>
        </authorList>
    </citation>
    <scope>NUCLEOTIDE SEQUENCE</scope>
</reference>
<protein>
    <recommendedName>
        <fullName evidence="2">NAD(+) diphosphatase</fullName>
        <ecNumber evidence="2">3.6.1.22</ecNumber>
    </recommendedName>
</protein>
<accession>A0A813I0U6</accession>
<dbReference type="GO" id="GO:0035529">
    <property type="term" value="F:NADH pyrophosphatase activity"/>
    <property type="evidence" value="ECO:0007669"/>
    <property type="project" value="TreeGrafter"/>
</dbReference>
<keyword evidence="6" id="KW-0520">NAD</keyword>
<dbReference type="GO" id="GO:0019677">
    <property type="term" value="P:NAD+ catabolic process"/>
    <property type="evidence" value="ECO:0007669"/>
    <property type="project" value="TreeGrafter"/>
</dbReference>
<dbReference type="Pfam" id="PF00293">
    <property type="entry name" value="NUDIX"/>
    <property type="match status" value="3"/>
</dbReference>
<evidence type="ECO:0000256" key="4">
    <source>
        <dbReference type="ARBA" id="ARBA00022801"/>
    </source>
</evidence>
<dbReference type="GO" id="GO:0005829">
    <property type="term" value="C:cytosol"/>
    <property type="evidence" value="ECO:0007669"/>
    <property type="project" value="TreeGrafter"/>
</dbReference>
<comment type="caution">
    <text evidence="9">The sequence shown here is derived from an EMBL/GenBank/DDBJ whole genome shotgun (WGS) entry which is preliminary data.</text>
</comment>
<name>A0A813I0U6_POLGL</name>
<dbReference type="InterPro" id="IPR015797">
    <property type="entry name" value="NUDIX_hydrolase-like_dom_sf"/>
</dbReference>
<feature type="chain" id="PRO_5032752431" description="NAD(+) diphosphatase" evidence="7">
    <location>
        <begin position="31"/>
        <end position="534"/>
    </location>
</feature>
<keyword evidence="7" id="KW-0732">Signal</keyword>
<dbReference type="GO" id="GO:0046872">
    <property type="term" value="F:metal ion binding"/>
    <property type="evidence" value="ECO:0007669"/>
    <property type="project" value="UniProtKB-KW"/>
</dbReference>
<dbReference type="PROSITE" id="PS51257">
    <property type="entry name" value="PROKAR_LIPOPROTEIN"/>
    <property type="match status" value="1"/>
</dbReference>
<dbReference type="InterPro" id="IPR000086">
    <property type="entry name" value="NUDIX_hydrolase_dom"/>
</dbReference>
<feature type="signal peptide" evidence="7">
    <location>
        <begin position="1"/>
        <end position="30"/>
    </location>
</feature>
<dbReference type="InterPro" id="IPR020084">
    <property type="entry name" value="NUDIX_hydrolase_CS"/>
</dbReference>
<organism evidence="9 10">
    <name type="scientific">Polarella glacialis</name>
    <name type="common">Dinoflagellate</name>
    <dbReference type="NCBI Taxonomy" id="89957"/>
    <lineage>
        <taxon>Eukaryota</taxon>
        <taxon>Sar</taxon>
        <taxon>Alveolata</taxon>
        <taxon>Dinophyceae</taxon>
        <taxon>Suessiales</taxon>
        <taxon>Suessiaceae</taxon>
        <taxon>Polarella</taxon>
    </lineage>
</organism>
<evidence type="ECO:0000259" key="8">
    <source>
        <dbReference type="PROSITE" id="PS51462"/>
    </source>
</evidence>
<feature type="domain" description="Nudix hydrolase" evidence="8">
    <location>
        <begin position="228"/>
        <end position="358"/>
    </location>
</feature>
<evidence type="ECO:0000256" key="1">
    <source>
        <dbReference type="ARBA" id="ARBA00001946"/>
    </source>
</evidence>
<dbReference type="PROSITE" id="PS00893">
    <property type="entry name" value="NUDIX_BOX"/>
    <property type="match status" value="3"/>
</dbReference>
<dbReference type="InterPro" id="IPR050241">
    <property type="entry name" value="NAD-cap_RNA_hydrolase_NudC"/>
</dbReference>
<dbReference type="NCBIfam" id="NF001299">
    <property type="entry name" value="PRK00241.1"/>
    <property type="match status" value="1"/>
</dbReference>
<dbReference type="Proteomes" id="UP000626109">
    <property type="component" value="Unassembled WGS sequence"/>
</dbReference>
<dbReference type="SUPFAM" id="SSF55811">
    <property type="entry name" value="Nudix"/>
    <property type="match status" value="3"/>
</dbReference>